<dbReference type="EMBL" id="NMUL01000077">
    <property type="protein sequence ID" value="OXM59635.1"/>
    <property type="molecule type" value="Genomic_DNA"/>
</dbReference>
<keyword evidence="3 5" id="KW-1133">Transmembrane helix</keyword>
<feature type="transmembrane region" description="Helical" evidence="5">
    <location>
        <begin position="124"/>
        <end position="145"/>
    </location>
</feature>
<protein>
    <recommendedName>
        <fullName evidence="6">Amino acid permease/ SLC12A domain-containing protein</fullName>
    </recommendedName>
</protein>
<feature type="domain" description="Amino acid permease/ SLC12A" evidence="6">
    <location>
        <begin position="15"/>
        <end position="353"/>
    </location>
</feature>
<dbReference type="Gene3D" id="1.20.1740.10">
    <property type="entry name" value="Amino acid/polyamine transporter I"/>
    <property type="match status" value="1"/>
</dbReference>
<dbReference type="GO" id="GO:0016020">
    <property type="term" value="C:membrane"/>
    <property type="evidence" value="ECO:0007669"/>
    <property type="project" value="UniProtKB-SubCell"/>
</dbReference>
<dbReference type="InterPro" id="IPR004841">
    <property type="entry name" value="AA-permease/SLC12A_dom"/>
</dbReference>
<evidence type="ECO:0000256" key="5">
    <source>
        <dbReference type="SAM" id="Phobius"/>
    </source>
</evidence>
<feature type="transmembrane region" description="Helical" evidence="5">
    <location>
        <begin position="258"/>
        <end position="284"/>
    </location>
</feature>
<dbReference type="PANTHER" id="PTHR42770">
    <property type="entry name" value="AMINO ACID TRANSPORTER-RELATED"/>
    <property type="match status" value="1"/>
</dbReference>
<evidence type="ECO:0000256" key="2">
    <source>
        <dbReference type="ARBA" id="ARBA00022692"/>
    </source>
</evidence>
<comment type="caution">
    <text evidence="7">The sequence shown here is derived from an EMBL/GenBank/DDBJ whole genome shotgun (WGS) entry which is preliminary data.</text>
</comment>
<keyword evidence="8" id="KW-1185">Reference proteome</keyword>
<dbReference type="InterPro" id="IPR050367">
    <property type="entry name" value="APC_superfamily"/>
</dbReference>
<keyword evidence="4 5" id="KW-0472">Membrane</keyword>
<feature type="transmembrane region" description="Helical" evidence="5">
    <location>
        <begin position="305"/>
        <end position="327"/>
    </location>
</feature>
<proteinExistence type="predicted"/>
<feature type="transmembrane region" description="Helical" evidence="5">
    <location>
        <begin position="97"/>
        <end position="115"/>
    </location>
</feature>
<evidence type="ECO:0000313" key="7">
    <source>
        <dbReference type="EMBL" id="OXM59635.1"/>
    </source>
</evidence>
<dbReference type="Proteomes" id="UP000215199">
    <property type="component" value="Unassembled WGS sequence"/>
</dbReference>
<feature type="transmembrane region" description="Helical" evidence="5">
    <location>
        <begin position="12"/>
        <end position="33"/>
    </location>
</feature>
<feature type="transmembrane region" description="Helical" evidence="5">
    <location>
        <begin position="61"/>
        <end position="85"/>
    </location>
</feature>
<feature type="transmembrane region" description="Helical" evidence="5">
    <location>
        <begin position="165"/>
        <end position="188"/>
    </location>
</feature>
<dbReference type="GO" id="GO:0055085">
    <property type="term" value="P:transmembrane transport"/>
    <property type="evidence" value="ECO:0007669"/>
    <property type="project" value="InterPro"/>
</dbReference>
<reference evidence="8" key="1">
    <citation type="submission" date="2017-07" db="EMBL/GenBank/DDBJ databases">
        <title>Comparative genome mining reveals phylogenetic distribution patterns of secondary metabolites in Amycolatopsis.</title>
        <authorList>
            <person name="Adamek M."/>
            <person name="Alanjary M."/>
            <person name="Sales-Ortells H."/>
            <person name="Goodfellow M."/>
            <person name="Bull A.T."/>
            <person name="Kalinowski J."/>
            <person name="Ziemert N."/>
        </authorList>
    </citation>
    <scope>NUCLEOTIDE SEQUENCE [LARGE SCALE GENOMIC DNA]</scope>
    <source>
        <strain evidence="8">H5</strain>
    </source>
</reference>
<evidence type="ECO:0000256" key="4">
    <source>
        <dbReference type="ARBA" id="ARBA00023136"/>
    </source>
</evidence>
<gene>
    <name evidence="7" type="ORF">CF165_46395</name>
</gene>
<dbReference type="AlphaFoldDB" id="A0A229SKZ9"/>
<keyword evidence="2 5" id="KW-0812">Transmembrane</keyword>
<feature type="transmembrane region" description="Helical" evidence="5">
    <location>
        <begin position="200"/>
        <end position="218"/>
    </location>
</feature>
<accession>A0A229SKZ9</accession>
<evidence type="ECO:0000256" key="3">
    <source>
        <dbReference type="ARBA" id="ARBA00022989"/>
    </source>
</evidence>
<feature type="transmembrane region" description="Helical" evidence="5">
    <location>
        <begin position="398"/>
        <end position="421"/>
    </location>
</feature>
<dbReference type="PANTHER" id="PTHR42770:SF16">
    <property type="entry name" value="AMINO ACID PERMEASE"/>
    <property type="match status" value="1"/>
</dbReference>
<feature type="transmembrane region" description="Helical" evidence="5">
    <location>
        <begin position="333"/>
        <end position="362"/>
    </location>
</feature>
<dbReference type="Pfam" id="PF00324">
    <property type="entry name" value="AA_permease"/>
    <property type="match status" value="1"/>
</dbReference>
<evidence type="ECO:0000259" key="6">
    <source>
        <dbReference type="Pfam" id="PF00324"/>
    </source>
</evidence>
<evidence type="ECO:0000313" key="8">
    <source>
        <dbReference type="Proteomes" id="UP000215199"/>
    </source>
</evidence>
<comment type="subcellular location">
    <subcellularLocation>
        <location evidence="1">Membrane</location>
        <topology evidence="1">Multi-pass membrane protein</topology>
    </subcellularLocation>
</comment>
<organism evidence="7 8">
    <name type="scientific">Amycolatopsis vastitatis</name>
    <dbReference type="NCBI Taxonomy" id="1905142"/>
    <lineage>
        <taxon>Bacteria</taxon>
        <taxon>Bacillati</taxon>
        <taxon>Actinomycetota</taxon>
        <taxon>Actinomycetes</taxon>
        <taxon>Pseudonocardiales</taxon>
        <taxon>Pseudonocardiaceae</taxon>
        <taxon>Amycolatopsis</taxon>
    </lineage>
</organism>
<sequence length="470" mass="48158">MTVAVAKTGSNFPLLFVVIALVYRLFCVGYLAASRLVPADTASGAFYHLARRGLGRPMGVGAGWVAVAAYTALTVGLYGFIGAILGPPLSSLLGVTVPWQAVALPAVLLVGWLGLLKIEVGTKFLLVLVTCEVLMIIVVTVANLLHPAAGTSPLDALDLHQLTRGTSVVGAQLALAVLGYIGTELTVVHTRDARDGHRGVSRATVATIAVLTVLYVAAPAGLSVTLGVDGVVTAAQADPGALFVNTARSHLGDLAATIVQVLFAGSLVAGAISFHGATSLYSVYLGRDHAAPKFLGRVGRRHGSAIVASLSQTVLAIAAIILVSILGADPVTVLFYVGGTAGAVGILALLALTALATAVILLRHRPGASEITDVGAPAARLDDRNGAAGHLSPVHRRWAVTAAIPATIVLVAISAVVMVHLDTLLGVGPDSPLPLAVQLTYSVVFAVGVGWSLWHRRRPDCSSAPAGRDR</sequence>
<name>A0A229SKZ9_9PSEU</name>
<feature type="transmembrane region" description="Helical" evidence="5">
    <location>
        <begin position="433"/>
        <end position="454"/>
    </location>
</feature>
<evidence type="ECO:0000256" key="1">
    <source>
        <dbReference type="ARBA" id="ARBA00004141"/>
    </source>
</evidence>